<evidence type="ECO:0000259" key="8">
    <source>
        <dbReference type="Pfam" id="PF00133"/>
    </source>
</evidence>
<feature type="domain" description="Aminoacyl-tRNA synthetase class Ia" evidence="8">
    <location>
        <begin position="80"/>
        <end position="121"/>
    </location>
</feature>
<feature type="transmembrane region" description="Helical" evidence="7">
    <location>
        <begin position="200"/>
        <end position="220"/>
    </location>
</feature>
<keyword evidence="10" id="KW-1185">Reference proteome</keyword>
<evidence type="ECO:0000313" key="9">
    <source>
        <dbReference type="EMBL" id="EPT24433.1"/>
    </source>
</evidence>
<accession>S8ETY9</accession>
<name>S8ETY9_TOXGM</name>
<feature type="region of interest" description="Disordered" evidence="6">
    <location>
        <begin position="121"/>
        <end position="154"/>
    </location>
</feature>
<evidence type="ECO:0000256" key="6">
    <source>
        <dbReference type="SAM" id="MobiDB-lite"/>
    </source>
</evidence>
<dbReference type="OrthoDB" id="10264412at2759"/>
<keyword evidence="7" id="KW-0812">Transmembrane</keyword>
<dbReference type="PANTHER" id="PTHR42765">
    <property type="entry name" value="SOLEUCYL-TRNA SYNTHETASE"/>
    <property type="match status" value="1"/>
</dbReference>
<dbReference type="InterPro" id="IPR002300">
    <property type="entry name" value="aa-tRNA-synth_Ia"/>
</dbReference>
<organism evidence="9 10">
    <name type="scientific">Toxoplasma gondii (strain ATCC 50611 / Me49)</name>
    <dbReference type="NCBI Taxonomy" id="508771"/>
    <lineage>
        <taxon>Eukaryota</taxon>
        <taxon>Sar</taxon>
        <taxon>Alveolata</taxon>
        <taxon>Apicomplexa</taxon>
        <taxon>Conoidasida</taxon>
        <taxon>Coccidia</taxon>
        <taxon>Eucoccidiorida</taxon>
        <taxon>Eimeriorina</taxon>
        <taxon>Sarcocystidae</taxon>
        <taxon>Toxoplasma</taxon>
    </lineage>
</organism>
<dbReference type="InterPro" id="IPR050081">
    <property type="entry name" value="Ile-tRNA_ligase"/>
</dbReference>
<dbReference type="EC" id="6.1.1.5" evidence="9"/>
<dbReference type="AlphaFoldDB" id="S8ETY9"/>
<dbReference type="PANTHER" id="PTHR42765:SF1">
    <property type="entry name" value="ISOLEUCINE--TRNA LIGASE, MITOCHONDRIAL"/>
    <property type="match status" value="1"/>
</dbReference>
<dbReference type="EMBL" id="KE139797">
    <property type="protein sequence ID" value="EPT24433.1"/>
    <property type="molecule type" value="Genomic_DNA"/>
</dbReference>
<reference evidence="9" key="1">
    <citation type="submission" date="2013-04" db="EMBL/GenBank/DDBJ databases">
        <authorList>
            <person name="Sibley D."/>
            <person name="Venepally P."/>
            <person name="Karamycheva S."/>
            <person name="Hadjithomas M."/>
            <person name="Khan A."/>
            <person name="Brunk B."/>
            <person name="Roos D."/>
            <person name="Caler E."/>
            <person name="Lorenzi H."/>
        </authorList>
    </citation>
    <scope>NUCLEOTIDE SEQUENCE</scope>
    <source>
        <strain evidence="9">ME49</strain>
    </source>
</reference>
<dbReference type="SUPFAM" id="SSF52374">
    <property type="entry name" value="Nucleotidylyl transferase"/>
    <property type="match status" value="1"/>
</dbReference>
<dbReference type="Gene3D" id="3.40.50.620">
    <property type="entry name" value="HUPs"/>
    <property type="match status" value="1"/>
</dbReference>
<evidence type="ECO:0000256" key="4">
    <source>
        <dbReference type="ARBA" id="ARBA00022917"/>
    </source>
</evidence>
<dbReference type="VEuPathDB" id="ToxoDB:TGME49_328600"/>
<dbReference type="Proteomes" id="UP000001529">
    <property type="component" value="Unassembled WGS sequence"/>
</dbReference>
<keyword evidence="2" id="KW-0547">Nucleotide-binding</keyword>
<evidence type="ECO:0000313" key="10">
    <source>
        <dbReference type="Proteomes" id="UP000001529"/>
    </source>
</evidence>
<evidence type="ECO:0000256" key="7">
    <source>
        <dbReference type="SAM" id="Phobius"/>
    </source>
</evidence>
<dbReference type="Pfam" id="PF00133">
    <property type="entry name" value="tRNA-synt_1"/>
    <property type="match status" value="1"/>
</dbReference>
<evidence type="ECO:0000256" key="5">
    <source>
        <dbReference type="ARBA" id="ARBA00023146"/>
    </source>
</evidence>
<dbReference type="InterPro" id="IPR014729">
    <property type="entry name" value="Rossmann-like_a/b/a_fold"/>
</dbReference>
<evidence type="ECO:0000256" key="1">
    <source>
        <dbReference type="ARBA" id="ARBA00022598"/>
    </source>
</evidence>
<gene>
    <name evidence="9" type="ORF">TGME49_328600</name>
</gene>
<feature type="non-terminal residue" evidence="9">
    <location>
        <position position="1"/>
    </location>
</feature>
<sequence length="230" mass="26376">SVYLCLWAQMSPSLFFFVPFPHLYPHDWRTKQPLICRTASQVFLRLDRIRDVALDRIKRVHFMPYSGQIPPTASLAGIPCFPTSAYTRMRAALESRQGDWCLSRQRQWGLPLPFFRLQRGQAEPAGGDEPPRSGGESERVQGVAQSRDPSEEPLFGDIDTFEAIARKIREEGSDAWWTSAHPASWLPPQHSSPLDAIGTAYNSLFLSIFMYIYLYIPWMYPYLSMSLRIS</sequence>
<dbReference type="GO" id="GO:0005524">
    <property type="term" value="F:ATP binding"/>
    <property type="evidence" value="ECO:0007669"/>
    <property type="project" value="UniProtKB-KW"/>
</dbReference>
<feature type="compositionally biased region" description="Basic and acidic residues" evidence="6">
    <location>
        <begin position="129"/>
        <end position="139"/>
    </location>
</feature>
<proteinExistence type="predicted"/>
<dbReference type="GeneID" id="29769948"/>
<keyword evidence="5" id="KW-0030">Aminoacyl-tRNA synthetase</keyword>
<evidence type="ECO:0000256" key="3">
    <source>
        <dbReference type="ARBA" id="ARBA00022840"/>
    </source>
</evidence>
<dbReference type="GO" id="GO:0005829">
    <property type="term" value="C:cytosol"/>
    <property type="evidence" value="ECO:0007669"/>
    <property type="project" value="TreeGrafter"/>
</dbReference>
<keyword evidence="7" id="KW-1133">Transmembrane helix</keyword>
<keyword evidence="4" id="KW-0648">Protein biosynthesis</keyword>
<keyword evidence="7" id="KW-0472">Membrane</keyword>
<dbReference type="GO" id="GO:0006428">
    <property type="term" value="P:isoleucyl-tRNA aminoacylation"/>
    <property type="evidence" value="ECO:0007669"/>
    <property type="project" value="TreeGrafter"/>
</dbReference>
<protein>
    <submittedName>
        <fullName evidence="9">Isoleucine-tRNA ligase</fullName>
        <ecNumber evidence="9">6.1.1.5</ecNumber>
    </submittedName>
</protein>
<evidence type="ECO:0000256" key="2">
    <source>
        <dbReference type="ARBA" id="ARBA00022741"/>
    </source>
</evidence>
<dbReference type="RefSeq" id="XP_018634675.1">
    <property type="nucleotide sequence ID" value="XM_018783110.1"/>
</dbReference>
<keyword evidence="3" id="KW-0067">ATP-binding</keyword>
<keyword evidence="1 9" id="KW-0436">Ligase</keyword>
<feature type="non-terminal residue" evidence="9">
    <location>
        <position position="230"/>
    </location>
</feature>
<dbReference type="GO" id="GO:0004822">
    <property type="term" value="F:isoleucine-tRNA ligase activity"/>
    <property type="evidence" value="ECO:0007669"/>
    <property type="project" value="UniProtKB-EC"/>
</dbReference>